<evidence type="ECO:0000313" key="1">
    <source>
        <dbReference type="EMBL" id="SFY44709.1"/>
    </source>
</evidence>
<dbReference type="InterPro" id="IPR029074">
    <property type="entry name" value="Imm49"/>
</dbReference>
<dbReference type="AlphaFoldDB" id="A0A1K2FCC5"/>
<proteinExistence type="predicted"/>
<dbReference type="InterPro" id="IPR049762">
    <property type="entry name" value="PoNe_dom"/>
</dbReference>
<dbReference type="CDD" id="cd20739">
    <property type="entry name" value="PoNe_DUF637"/>
    <property type="match status" value="1"/>
</dbReference>
<sequence length="482" mass="53449">MDLSNAERAHKAAPTEQTLAAVERAREQFIDHFDDQTSNNSSYSERLGEDAARLHVVPERFEGAVEQPLPKTPNGANMFDQLHRRPDGKLVIIEAKAPSSGLIWRRGKGAAEKFMVQQGTSHYLETIISEREARPLLSVTDSAGKTWTNADLAAELRPAFESGNLEYAMVKAVEGKGTYAGAVLEYFKISIRQGRSVVTSVSRQSYPVAEMGAVVPVMEKSLANSLQTIGTSHRARSGALTTSLNVARVRCVGDPDAVMLETWESWLLTMQVHSAVFAATFTDQETVACKIQQEERQLATTGPQIYLNAGTWLNAFFLALICRETARLDMLARVPASLLRDCGGVLDEYVYAWVETLRSFWLRHDDVSQHLVRAVDLSAPEVTHVLDAETMSKLEYPPIMMFYRYLRNDAAGFNEALNDALCWHKEYWTADEDRVQNIEGVVSIAPLAVACLAKANGIPTEVESGYLPTALLDFAWRGEFDA</sequence>
<dbReference type="EMBL" id="FPJO01000051">
    <property type="protein sequence ID" value="SFY44709.1"/>
    <property type="molecule type" value="Genomic_DNA"/>
</dbReference>
<name>A0A1K2FCC5_STRAR</name>
<protein>
    <submittedName>
        <fullName evidence="1">Immunity protein 49</fullName>
    </submittedName>
</protein>
<gene>
    <name evidence="1" type="ORF">SAMN02787144_105120</name>
</gene>
<dbReference type="STRING" id="1893.SAMN02787144_105120"/>
<accession>A0A1K2FCC5</accession>
<organism evidence="1 2">
    <name type="scientific">Streptomyces atratus</name>
    <dbReference type="NCBI Taxonomy" id="1893"/>
    <lineage>
        <taxon>Bacteria</taxon>
        <taxon>Bacillati</taxon>
        <taxon>Actinomycetota</taxon>
        <taxon>Actinomycetes</taxon>
        <taxon>Kitasatosporales</taxon>
        <taxon>Streptomycetaceae</taxon>
        <taxon>Streptomyces</taxon>
    </lineage>
</organism>
<reference evidence="1 2" key="1">
    <citation type="submission" date="2016-11" db="EMBL/GenBank/DDBJ databases">
        <authorList>
            <person name="Jaros S."/>
            <person name="Januszkiewicz K."/>
            <person name="Wedrychowicz H."/>
        </authorList>
    </citation>
    <scope>NUCLEOTIDE SEQUENCE [LARGE SCALE GENOMIC DNA]</scope>
    <source>
        <strain evidence="1 2">OK807</strain>
    </source>
</reference>
<dbReference type="Proteomes" id="UP000181909">
    <property type="component" value="Unassembled WGS sequence"/>
</dbReference>
<dbReference type="Pfam" id="PF15575">
    <property type="entry name" value="Imm49"/>
    <property type="match status" value="1"/>
</dbReference>
<evidence type="ECO:0000313" key="2">
    <source>
        <dbReference type="Proteomes" id="UP000181909"/>
    </source>
</evidence>